<dbReference type="InterPro" id="IPR025827">
    <property type="entry name" value="Zn_ribbon_recom_dom"/>
</dbReference>
<dbReference type="PROSITE" id="PS51736">
    <property type="entry name" value="RECOMBINASES_3"/>
    <property type="match status" value="1"/>
</dbReference>
<dbReference type="Proteomes" id="UP000611762">
    <property type="component" value="Unassembled WGS sequence"/>
</dbReference>
<accession>A0A926DKH1</accession>
<reference evidence="9" key="1">
    <citation type="submission" date="2020-08" db="EMBL/GenBank/DDBJ databases">
        <title>Genome public.</title>
        <authorList>
            <person name="Liu C."/>
            <person name="Sun Q."/>
        </authorList>
    </citation>
    <scope>NUCLEOTIDE SEQUENCE</scope>
    <source>
        <strain evidence="9">H8</strain>
    </source>
</reference>
<dbReference type="RefSeq" id="WP_249311103.1">
    <property type="nucleotide sequence ID" value="NZ_JACRSU010000001.1"/>
</dbReference>
<dbReference type="GO" id="GO:0000150">
    <property type="term" value="F:DNA strand exchange activity"/>
    <property type="evidence" value="ECO:0007669"/>
    <property type="project" value="InterPro"/>
</dbReference>
<feature type="coiled-coil region" evidence="6">
    <location>
        <begin position="392"/>
        <end position="419"/>
    </location>
</feature>
<dbReference type="InterPro" id="IPR011109">
    <property type="entry name" value="DNA_bind_recombinase_dom"/>
</dbReference>
<dbReference type="InterPro" id="IPR036162">
    <property type="entry name" value="Resolvase-like_N_sf"/>
</dbReference>
<dbReference type="SUPFAM" id="SSF53041">
    <property type="entry name" value="Resolvase-like"/>
    <property type="match status" value="1"/>
</dbReference>
<dbReference type="InterPro" id="IPR006119">
    <property type="entry name" value="Resolv_N"/>
</dbReference>
<dbReference type="CDD" id="cd00338">
    <property type="entry name" value="Ser_Recombinase"/>
    <property type="match status" value="1"/>
</dbReference>
<evidence type="ECO:0000313" key="10">
    <source>
        <dbReference type="Proteomes" id="UP000611762"/>
    </source>
</evidence>
<gene>
    <name evidence="9" type="ORF">H8698_02910</name>
</gene>
<proteinExistence type="predicted"/>
<evidence type="ECO:0000256" key="1">
    <source>
        <dbReference type="ARBA" id="ARBA00022908"/>
    </source>
</evidence>
<dbReference type="InterPro" id="IPR006118">
    <property type="entry name" value="Recombinase_CS"/>
</dbReference>
<comment type="caution">
    <text evidence="9">The sequence shown here is derived from an EMBL/GenBank/DDBJ whole genome shotgun (WGS) entry which is preliminary data.</text>
</comment>
<dbReference type="AlphaFoldDB" id="A0A926DKH1"/>
<dbReference type="PANTHER" id="PTHR30461:SF23">
    <property type="entry name" value="DNA RECOMBINASE-RELATED"/>
    <property type="match status" value="1"/>
</dbReference>
<dbReference type="Pfam" id="PF00239">
    <property type="entry name" value="Resolvase"/>
    <property type="match status" value="1"/>
</dbReference>
<protein>
    <submittedName>
        <fullName evidence="9">Recombinase family protein</fullName>
    </submittedName>
</protein>
<dbReference type="Gene3D" id="3.40.50.1390">
    <property type="entry name" value="Resolvase, N-terminal catalytic domain"/>
    <property type="match status" value="1"/>
</dbReference>
<keyword evidence="3" id="KW-0233">DNA recombination</keyword>
<feature type="domain" description="Resolvase/invertase-type recombinase catalytic" evidence="7">
    <location>
        <begin position="3"/>
        <end position="153"/>
    </location>
</feature>
<dbReference type="GO" id="GO:0015074">
    <property type="term" value="P:DNA integration"/>
    <property type="evidence" value="ECO:0007669"/>
    <property type="project" value="UniProtKB-KW"/>
</dbReference>
<keyword evidence="2" id="KW-0238">DNA-binding</keyword>
<evidence type="ECO:0000313" key="9">
    <source>
        <dbReference type="EMBL" id="MBC8539926.1"/>
    </source>
</evidence>
<dbReference type="PROSITE" id="PS51737">
    <property type="entry name" value="RECOMBINASE_DNA_BIND"/>
    <property type="match status" value="1"/>
</dbReference>
<evidence type="ECO:0000256" key="4">
    <source>
        <dbReference type="PIRSR" id="PIRSR606118-50"/>
    </source>
</evidence>
<evidence type="ECO:0000256" key="6">
    <source>
        <dbReference type="SAM" id="Coils"/>
    </source>
</evidence>
<keyword evidence="10" id="KW-1185">Reference proteome</keyword>
<dbReference type="GO" id="GO:0003677">
    <property type="term" value="F:DNA binding"/>
    <property type="evidence" value="ECO:0007669"/>
    <property type="project" value="UniProtKB-KW"/>
</dbReference>
<dbReference type="Pfam" id="PF07508">
    <property type="entry name" value="Recombinase"/>
    <property type="match status" value="1"/>
</dbReference>
<evidence type="ECO:0000259" key="7">
    <source>
        <dbReference type="PROSITE" id="PS51736"/>
    </source>
</evidence>
<sequence>MKNACAYIRVSTEDQTEYSPDAQLAAIKAYCKTNGYRLLPEYIFADEGKSGRVAKKRPAFMKMIAAAKSTPKPFDVILVHKFDRFARNRTDSVVYKSLLQKEFSISVISVTETIENNKMSIIMESMLDAMAEYYSINLGEEVKKGMTQKAARGEPLTTAPFGYQMVNKRLVPVSAEAEFVRYMFRTFIKTKNYRALAETLNEKGVKTRRGNRFESRAVEYILKNPVYCGYIRWNPAGRTRRNYSHPDLMVVKGTHAPLVSEDVFRAAQDAMYEIKKRYPPHRGKSAEAKTKSHWLTGLVRCGTCGGAMVNSNGYFICNGYVRGKCTERNAIHKDILSEIVLTKLKQDFHETHTFAYTPPKKSATENVETGISHLTLRLARAKDAYLAGVDTLEEYTENKTRLTAALETEKNRLSRLSSDAPAVSFYGQFSCLHPPFGGGASAGLFMKSITYSKQKSQLSIAYFLY</sequence>
<keyword evidence="1" id="KW-0229">DNA integration</keyword>
<evidence type="ECO:0000256" key="3">
    <source>
        <dbReference type="ARBA" id="ARBA00023172"/>
    </source>
</evidence>
<feature type="active site" description="O-(5'-phospho-DNA)-serine intermediate" evidence="4 5">
    <location>
        <position position="11"/>
    </location>
</feature>
<keyword evidence="6" id="KW-0175">Coiled coil</keyword>
<feature type="domain" description="Recombinase" evidence="8">
    <location>
        <begin position="160"/>
        <end position="278"/>
    </location>
</feature>
<dbReference type="PANTHER" id="PTHR30461">
    <property type="entry name" value="DNA-INVERTASE FROM LAMBDOID PROPHAGE"/>
    <property type="match status" value="1"/>
</dbReference>
<dbReference type="InterPro" id="IPR050639">
    <property type="entry name" value="SSR_resolvase"/>
</dbReference>
<organism evidence="9 10">
    <name type="scientific">Congzhengia minquanensis</name>
    <dbReference type="NCBI Taxonomy" id="2763657"/>
    <lineage>
        <taxon>Bacteria</taxon>
        <taxon>Bacillati</taxon>
        <taxon>Bacillota</taxon>
        <taxon>Clostridia</taxon>
        <taxon>Eubacteriales</taxon>
        <taxon>Oscillospiraceae</taxon>
        <taxon>Congzhengia</taxon>
    </lineage>
</organism>
<name>A0A926DKH1_9FIRM</name>
<evidence type="ECO:0000256" key="5">
    <source>
        <dbReference type="PROSITE-ProRule" id="PRU10137"/>
    </source>
</evidence>
<dbReference type="PROSITE" id="PS00397">
    <property type="entry name" value="RECOMBINASES_1"/>
    <property type="match status" value="1"/>
</dbReference>
<dbReference type="InterPro" id="IPR038109">
    <property type="entry name" value="DNA_bind_recomb_sf"/>
</dbReference>
<dbReference type="EMBL" id="JACRSU010000001">
    <property type="protein sequence ID" value="MBC8539926.1"/>
    <property type="molecule type" value="Genomic_DNA"/>
</dbReference>
<dbReference type="SMART" id="SM00857">
    <property type="entry name" value="Resolvase"/>
    <property type="match status" value="1"/>
</dbReference>
<dbReference type="Gene3D" id="3.90.1750.20">
    <property type="entry name" value="Putative Large Serine Recombinase, Chain B, Domain 2"/>
    <property type="match status" value="1"/>
</dbReference>
<dbReference type="Pfam" id="PF13408">
    <property type="entry name" value="Zn_ribbon_recom"/>
    <property type="match status" value="1"/>
</dbReference>
<evidence type="ECO:0000259" key="8">
    <source>
        <dbReference type="PROSITE" id="PS51737"/>
    </source>
</evidence>
<evidence type="ECO:0000256" key="2">
    <source>
        <dbReference type="ARBA" id="ARBA00023125"/>
    </source>
</evidence>